<dbReference type="AlphaFoldDB" id="A0ABD5Y7H6"/>
<sequence>MRQLSRGSAAVSAPLASHGLGRVLAVGLAAVLATVGLVALVAQPALVVGLAVVALAVRARRLVTVPLSRRVDERLAVEHRPSAK</sequence>
<accession>A0ABD5Y7H6</accession>
<proteinExistence type="predicted"/>
<comment type="caution">
    <text evidence="1">The sequence shown here is derived from an EMBL/GenBank/DDBJ whole genome shotgun (WGS) entry which is preliminary data.</text>
</comment>
<protein>
    <submittedName>
        <fullName evidence="1">Uncharacterized protein</fullName>
    </submittedName>
</protein>
<evidence type="ECO:0000313" key="2">
    <source>
        <dbReference type="Proteomes" id="UP001596432"/>
    </source>
</evidence>
<keyword evidence="2" id="KW-1185">Reference proteome</keyword>
<reference evidence="1 2" key="1">
    <citation type="journal article" date="2019" name="Int. J. Syst. Evol. Microbiol.">
        <title>The Global Catalogue of Microorganisms (GCM) 10K type strain sequencing project: providing services to taxonomists for standard genome sequencing and annotation.</title>
        <authorList>
            <consortium name="The Broad Institute Genomics Platform"/>
            <consortium name="The Broad Institute Genome Sequencing Center for Infectious Disease"/>
            <person name="Wu L."/>
            <person name="Ma J."/>
        </authorList>
    </citation>
    <scope>NUCLEOTIDE SEQUENCE [LARGE SCALE GENOMIC DNA]</scope>
    <source>
        <strain evidence="1 2">XZYJT29</strain>
    </source>
</reference>
<gene>
    <name evidence="1" type="ORF">ACFQMA_10985</name>
</gene>
<evidence type="ECO:0000313" key="1">
    <source>
        <dbReference type="EMBL" id="MFC7140349.1"/>
    </source>
</evidence>
<dbReference type="Proteomes" id="UP001596432">
    <property type="component" value="Unassembled WGS sequence"/>
</dbReference>
<name>A0ABD5Y7H6_9EURY</name>
<dbReference type="EMBL" id="JBHTAS010000001">
    <property type="protein sequence ID" value="MFC7140349.1"/>
    <property type="molecule type" value="Genomic_DNA"/>
</dbReference>
<dbReference type="GeneID" id="78820637"/>
<organism evidence="1 2">
    <name type="scientific">Halosimplex aquaticum</name>
    <dbReference type="NCBI Taxonomy" id="3026162"/>
    <lineage>
        <taxon>Archaea</taxon>
        <taxon>Methanobacteriati</taxon>
        <taxon>Methanobacteriota</taxon>
        <taxon>Stenosarchaea group</taxon>
        <taxon>Halobacteria</taxon>
        <taxon>Halobacteriales</taxon>
        <taxon>Haloarculaceae</taxon>
        <taxon>Halosimplex</taxon>
    </lineage>
</organism>
<dbReference type="RefSeq" id="WP_274325907.1">
    <property type="nucleotide sequence ID" value="NZ_CP118158.1"/>
</dbReference>